<evidence type="ECO:0000313" key="1">
    <source>
        <dbReference type="EMBL" id="GGN47734.1"/>
    </source>
</evidence>
<sequence>MELGAQHLDLVAEVVGVLNGLVPLALQPLHLGLELREVVVSLVAVVAPHCAVPSVPWSWWRPSPDTAVLAPYTSRRTDSHPSELTLPKKWCQIIGRVWTEPHSLTPAEAALYRPGKAKVSGPPRQGAPR</sequence>
<accession>A0ABQ2JLU3</accession>
<protein>
    <submittedName>
        <fullName evidence="1">Uncharacterized protein</fullName>
    </submittedName>
</protein>
<name>A0ABQ2JLU3_9ACTN</name>
<reference evidence="2" key="1">
    <citation type="journal article" date="2019" name="Int. J. Syst. Evol. Microbiol.">
        <title>The Global Catalogue of Microorganisms (GCM) 10K type strain sequencing project: providing services to taxonomists for standard genome sequencing and annotation.</title>
        <authorList>
            <consortium name="The Broad Institute Genomics Platform"/>
            <consortium name="The Broad Institute Genome Sequencing Center for Infectious Disease"/>
            <person name="Wu L."/>
            <person name="Ma J."/>
        </authorList>
    </citation>
    <scope>NUCLEOTIDE SEQUENCE [LARGE SCALE GENOMIC DNA]</scope>
    <source>
        <strain evidence="2">CGMCC 4.7323</strain>
    </source>
</reference>
<proteinExistence type="predicted"/>
<dbReference type="EMBL" id="BMND01000013">
    <property type="protein sequence ID" value="GGN47734.1"/>
    <property type="molecule type" value="Genomic_DNA"/>
</dbReference>
<organism evidence="1 2">
    <name type="scientific">Streptomyces kronopolitis</name>
    <dbReference type="NCBI Taxonomy" id="1612435"/>
    <lineage>
        <taxon>Bacteria</taxon>
        <taxon>Bacillati</taxon>
        <taxon>Actinomycetota</taxon>
        <taxon>Actinomycetes</taxon>
        <taxon>Kitasatosporales</taxon>
        <taxon>Streptomycetaceae</taxon>
        <taxon>Streptomyces</taxon>
    </lineage>
</organism>
<comment type="caution">
    <text evidence="1">The sequence shown here is derived from an EMBL/GenBank/DDBJ whole genome shotgun (WGS) entry which is preliminary data.</text>
</comment>
<evidence type="ECO:0000313" key="2">
    <source>
        <dbReference type="Proteomes" id="UP000600080"/>
    </source>
</evidence>
<gene>
    <name evidence="1" type="ORF">GCM10012285_33820</name>
</gene>
<dbReference type="Proteomes" id="UP000600080">
    <property type="component" value="Unassembled WGS sequence"/>
</dbReference>
<keyword evidence="2" id="KW-1185">Reference proteome</keyword>